<evidence type="ECO:0008006" key="4">
    <source>
        <dbReference type="Google" id="ProtNLM"/>
    </source>
</evidence>
<sequence length="160" mass="17335">MKKALHLISAALVTAVIFSSCATQMGTTGNSGITMRSLTGNWVISDIRFEGIPDGSKVTLFDEAAYPCFKGSSWNLKVNGDGSYTLQANPGCNAVTQQIIWSVEGGQFQFKKMEQGVKPKDIATGYRVNIASLEGNMMTWKAAVDVEGQQASIIYTLQRQ</sequence>
<keyword evidence="3" id="KW-1185">Reference proteome</keyword>
<evidence type="ECO:0000256" key="1">
    <source>
        <dbReference type="SAM" id="SignalP"/>
    </source>
</evidence>
<reference evidence="3" key="1">
    <citation type="journal article" date="2019" name="Int. J. Syst. Evol. Microbiol.">
        <title>The Global Catalogue of Microorganisms (GCM) 10K type strain sequencing project: providing services to taxonomists for standard genome sequencing and annotation.</title>
        <authorList>
            <consortium name="The Broad Institute Genomics Platform"/>
            <consortium name="The Broad Institute Genome Sequencing Center for Infectious Disease"/>
            <person name="Wu L."/>
            <person name="Ma J."/>
        </authorList>
    </citation>
    <scope>NUCLEOTIDE SEQUENCE [LARGE SCALE GENOMIC DNA]</scope>
    <source>
        <strain evidence="3">JCM 17664</strain>
    </source>
</reference>
<protein>
    <recommendedName>
        <fullName evidence="4">Lipocalin-like domain-containing protein</fullName>
    </recommendedName>
</protein>
<dbReference type="Proteomes" id="UP001501207">
    <property type="component" value="Unassembled WGS sequence"/>
</dbReference>
<evidence type="ECO:0000313" key="2">
    <source>
        <dbReference type="EMBL" id="GAA4308250.1"/>
    </source>
</evidence>
<proteinExistence type="predicted"/>
<keyword evidence="1" id="KW-0732">Signal</keyword>
<dbReference type="PROSITE" id="PS51257">
    <property type="entry name" value="PROKAR_LIPOPROTEIN"/>
    <property type="match status" value="1"/>
</dbReference>
<feature type="signal peptide" evidence="1">
    <location>
        <begin position="1"/>
        <end position="22"/>
    </location>
</feature>
<dbReference type="RefSeq" id="WP_344977922.1">
    <property type="nucleotide sequence ID" value="NZ_BAABFN010000002.1"/>
</dbReference>
<accession>A0ABP8FPA3</accession>
<feature type="chain" id="PRO_5045982131" description="Lipocalin-like domain-containing protein" evidence="1">
    <location>
        <begin position="23"/>
        <end position="160"/>
    </location>
</feature>
<evidence type="ECO:0000313" key="3">
    <source>
        <dbReference type="Proteomes" id="UP001501207"/>
    </source>
</evidence>
<name>A0ABP8FPA3_9BACT</name>
<comment type="caution">
    <text evidence="2">The sequence shown here is derived from an EMBL/GenBank/DDBJ whole genome shotgun (WGS) entry which is preliminary data.</text>
</comment>
<gene>
    <name evidence="2" type="ORF">GCM10023143_15430</name>
</gene>
<organism evidence="2 3">
    <name type="scientific">Compostibacter hankyongensis</name>
    <dbReference type="NCBI Taxonomy" id="1007089"/>
    <lineage>
        <taxon>Bacteria</taxon>
        <taxon>Pseudomonadati</taxon>
        <taxon>Bacteroidota</taxon>
        <taxon>Chitinophagia</taxon>
        <taxon>Chitinophagales</taxon>
        <taxon>Chitinophagaceae</taxon>
        <taxon>Compostibacter</taxon>
    </lineage>
</organism>
<dbReference type="EMBL" id="BAABFN010000002">
    <property type="protein sequence ID" value="GAA4308250.1"/>
    <property type="molecule type" value="Genomic_DNA"/>
</dbReference>